<dbReference type="Proteomes" id="UP000307943">
    <property type="component" value="Unassembled WGS sequence"/>
</dbReference>
<sequence length="718" mass="75698">MTTTRASGMLRTARTAVLILALLCFALAPISAQAGKEGIYVSESVYFTLEKVRLSEGSEDSILRFAVKLHNGSASSVDYNQYGVRVTDSDGYSYSAQLSGTQSARVLSGKEQEFAYESRVLKGSQAEQLRVTVFAWSYGSGIAMTDLGSFSVANALLTSDAAHEAIVPLAPMDSALSADSRVSFRIGNEYTVYENGEWNVYIDLVAGNLGDTGVTLPAGLKMRLENAGGQTMTVTAIDGADKSLLPGKPQRVTVQAQIPDSESAEGWALQFYYMNGEKATVLDSLDLGTGGASSATAIGDSRPTTDSQGQEIVSLKVESAIVSQSGDGQWVRVGVTASNNGGRVVAVPSLSASYQSTNGGVTVAATDSDTHAAYLSQGETEVFSFSALLPKGISVEELQLALFETRNANGGTNNATTGGSGASTGTGASGTTGSASSGSANAASSSGTKVPVLIAGLGKAEVYDQGTGTDYTLGDRIELPLDKKLDIAVTELKLYDNENYGFKTAVAKLKITNLDNTAYALPELNLDVVGENGLVYTGTRQANVISQLATNSSYMVSYSFVMPEAADGQAVALRLYNGSDSIPLHSVKLAIGQDDTADDVWDVYPYSITVNSADLLVGQLGTTFSYTMNFNVGLERKEQLIADASVSKLQFEIEDSSGLVLSTQTLPFQGTTKLLDGDNSITFTNLKLNQYNSTNYVNVYEIVDTPNGIVKRKVGEIR</sequence>
<accession>A0A5C4SWY6</accession>
<evidence type="ECO:0000256" key="1">
    <source>
        <dbReference type="SAM" id="MobiDB-lite"/>
    </source>
</evidence>
<comment type="caution">
    <text evidence="3">The sequence shown here is derived from an EMBL/GenBank/DDBJ whole genome shotgun (WGS) entry which is preliminary data.</text>
</comment>
<feature type="compositionally biased region" description="Gly residues" evidence="1">
    <location>
        <begin position="418"/>
        <end position="430"/>
    </location>
</feature>
<feature type="chain" id="PRO_5022690613" evidence="2">
    <location>
        <begin position="35"/>
        <end position="718"/>
    </location>
</feature>
<feature type="compositionally biased region" description="Low complexity" evidence="1">
    <location>
        <begin position="431"/>
        <end position="445"/>
    </location>
</feature>
<dbReference type="AlphaFoldDB" id="A0A5C4SWY6"/>
<evidence type="ECO:0000256" key="2">
    <source>
        <dbReference type="SAM" id="SignalP"/>
    </source>
</evidence>
<keyword evidence="2" id="KW-0732">Signal</keyword>
<dbReference type="RefSeq" id="WP_139607272.1">
    <property type="nucleotide sequence ID" value="NZ_VDCQ01000091.1"/>
</dbReference>
<evidence type="ECO:0000313" key="4">
    <source>
        <dbReference type="Proteomes" id="UP000307943"/>
    </source>
</evidence>
<feature type="signal peptide" evidence="2">
    <location>
        <begin position="1"/>
        <end position="34"/>
    </location>
</feature>
<dbReference type="EMBL" id="VDCQ01000091">
    <property type="protein sequence ID" value="TNJ59622.1"/>
    <property type="molecule type" value="Genomic_DNA"/>
</dbReference>
<protein>
    <submittedName>
        <fullName evidence="3">Uncharacterized protein</fullName>
    </submittedName>
</protein>
<name>A0A5C4SWY6_9BACL</name>
<feature type="region of interest" description="Disordered" evidence="1">
    <location>
        <begin position="408"/>
        <end position="445"/>
    </location>
</feature>
<reference evidence="3 4" key="1">
    <citation type="submission" date="2019-05" db="EMBL/GenBank/DDBJ databases">
        <title>We sequenced the genome of Paenibacillus hemerocallicola KCTC 33185 for further insight into its adaptation and study the phylogeny of Paenibacillus.</title>
        <authorList>
            <person name="Narsing Rao M.P."/>
        </authorList>
    </citation>
    <scope>NUCLEOTIDE SEQUENCE [LARGE SCALE GENOMIC DNA]</scope>
    <source>
        <strain evidence="3 4">KCTC 33185</strain>
    </source>
</reference>
<feature type="compositionally biased region" description="Low complexity" evidence="1">
    <location>
        <begin position="408"/>
        <end position="417"/>
    </location>
</feature>
<dbReference type="OrthoDB" id="2545931at2"/>
<organism evidence="3 4">
    <name type="scientific">Paenibacillus hemerocallicola</name>
    <dbReference type="NCBI Taxonomy" id="1172614"/>
    <lineage>
        <taxon>Bacteria</taxon>
        <taxon>Bacillati</taxon>
        <taxon>Bacillota</taxon>
        <taxon>Bacilli</taxon>
        <taxon>Bacillales</taxon>
        <taxon>Paenibacillaceae</taxon>
        <taxon>Paenibacillus</taxon>
    </lineage>
</organism>
<evidence type="ECO:0000313" key="3">
    <source>
        <dbReference type="EMBL" id="TNJ59622.1"/>
    </source>
</evidence>
<keyword evidence="4" id="KW-1185">Reference proteome</keyword>
<proteinExistence type="predicted"/>
<gene>
    <name evidence="3" type="ORF">FE784_36975</name>
</gene>